<evidence type="ECO:0000313" key="1">
    <source>
        <dbReference type="EMBL" id="KAL2549583.1"/>
    </source>
</evidence>
<proteinExistence type="predicted"/>
<comment type="caution">
    <text evidence="1">The sequence shown here is derived from an EMBL/GenBank/DDBJ whole genome shotgun (WGS) entry which is preliminary data.</text>
</comment>
<accession>A0ABD1WIT7</accession>
<organism evidence="1 2">
    <name type="scientific">Forsythia ovata</name>
    <dbReference type="NCBI Taxonomy" id="205694"/>
    <lineage>
        <taxon>Eukaryota</taxon>
        <taxon>Viridiplantae</taxon>
        <taxon>Streptophyta</taxon>
        <taxon>Embryophyta</taxon>
        <taxon>Tracheophyta</taxon>
        <taxon>Spermatophyta</taxon>
        <taxon>Magnoliopsida</taxon>
        <taxon>eudicotyledons</taxon>
        <taxon>Gunneridae</taxon>
        <taxon>Pentapetalae</taxon>
        <taxon>asterids</taxon>
        <taxon>lamiids</taxon>
        <taxon>Lamiales</taxon>
        <taxon>Oleaceae</taxon>
        <taxon>Forsythieae</taxon>
        <taxon>Forsythia</taxon>
    </lineage>
</organism>
<protein>
    <submittedName>
        <fullName evidence="1">Uncharacterized protein</fullName>
    </submittedName>
</protein>
<sequence>MHRFATGVASFQSSPDYDAKKQMKPEIVRWVFDAFIFEGRGTKTSKHRVISCTKPKSLPGDKFTEIETIKREGKEQKSQETSLSEIETLKKEGKEQQLQDIDLYFDPALHVQKPYCVDEPNEVLQESQILSIGA</sequence>
<dbReference type="EMBL" id="JBFOLJ010000003">
    <property type="protein sequence ID" value="KAL2549583.1"/>
    <property type="molecule type" value="Genomic_DNA"/>
</dbReference>
<evidence type="ECO:0000313" key="2">
    <source>
        <dbReference type="Proteomes" id="UP001604277"/>
    </source>
</evidence>
<dbReference type="AlphaFoldDB" id="A0ABD1WIT7"/>
<keyword evidence="2" id="KW-1185">Reference proteome</keyword>
<name>A0ABD1WIT7_9LAMI</name>
<gene>
    <name evidence="1" type="ORF">Fot_11113</name>
</gene>
<dbReference type="Proteomes" id="UP001604277">
    <property type="component" value="Unassembled WGS sequence"/>
</dbReference>
<reference evidence="2" key="1">
    <citation type="submission" date="2024-07" db="EMBL/GenBank/DDBJ databases">
        <title>Two chromosome-level genome assemblies of Korean endemic species Abeliophyllum distichum and Forsythia ovata (Oleaceae).</title>
        <authorList>
            <person name="Jang H."/>
        </authorList>
    </citation>
    <scope>NUCLEOTIDE SEQUENCE [LARGE SCALE GENOMIC DNA]</scope>
</reference>